<dbReference type="InterPro" id="IPR051681">
    <property type="entry name" value="Ser/Thr_Kinases-Pseudokinases"/>
</dbReference>
<evidence type="ECO:0000256" key="1">
    <source>
        <dbReference type="ARBA" id="ARBA00022679"/>
    </source>
</evidence>
<evidence type="ECO:0000259" key="5">
    <source>
        <dbReference type="PROSITE" id="PS50011"/>
    </source>
</evidence>
<dbReference type="AlphaFoldDB" id="A0A8H3KSG9"/>
<feature type="domain" description="Protein kinase" evidence="5">
    <location>
        <begin position="208"/>
        <end position="479"/>
    </location>
</feature>
<dbReference type="InterPro" id="IPR000719">
    <property type="entry name" value="Prot_kinase_dom"/>
</dbReference>
<evidence type="ECO:0000256" key="2">
    <source>
        <dbReference type="ARBA" id="ARBA00022741"/>
    </source>
</evidence>
<dbReference type="PANTHER" id="PTHR44329:SF288">
    <property type="entry name" value="MITOGEN-ACTIVATED PROTEIN KINASE KINASE KINASE 20"/>
    <property type="match status" value="1"/>
</dbReference>
<organism evidence="6 7">
    <name type="scientific">Rhizophagus clarus</name>
    <dbReference type="NCBI Taxonomy" id="94130"/>
    <lineage>
        <taxon>Eukaryota</taxon>
        <taxon>Fungi</taxon>
        <taxon>Fungi incertae sedis</taxon>
        <taxon>Mucoromycota</taxon>
        <taxon>Glomeromycotina</taxon>
        <taxon>Glomeromycetes</taxon>
        <taxon>Glomerales</taxon>
        <taxon>Glomeraceae</taxon>
        <taxon>Rhizophagus</taxon>
    </lineage>
</organism>
<comment type="caution">
    <text evidence="6">The sequence shown here is derived from an EMBL/GenBank/DDBJ whole genome shotgun (WGS) entry which is preliminary data.</text>
</comment>
<keyword evidence="3 6" id="KW-0418">Kinase</keyword>
<sequence>MKRISPLFRRLSNQSDNCDCGNKYSKTLLFNQKYCKNCISEYIKNVNNNITHLKDQLSIHNLRIWVTIDVIIYTDNSILCTNHEDIDFYKYEIQELRGWCEKCFTILFFKQLVSDYLPSPFHVDDNCKLCGKVIDEHALLCSDCYQISSGWIKSTLTNNSVLIIYLPWRDTYEQCISCNLRLEFTSDCDCQKQCLCCCIFYIGCRYCLTSNIIFGFTNQSQCKKCERTSFIDINMSGNDIIDKFLCSVNIINFQIDGHIKNTTNPLEIYNSLKVKCHGITKNPLTNEFMFIMKFANGGNLCNYLHDNFKNITWNEKLYILWRISDGLQTIHEKGFIHRDFYSGNILIEIIENDSYIKVNQYLIGDLGLSQPANNTLSNNEIYGVIPYIAPEVFKGAKFSKASDIYSMGMIMWELTTGCKLFANIEHDTEFIYEITDGKRPEITDDTPEDFVNLMKKCWNLDPKKRPSAKKNCETIKRWLTTKDDVIILNQVEVIRCELIESKIPGPEFTIYTSRTLNSLISKSSSAMIPYNVTQKYITREYELEIYNIQRDFIIRNPNTQQRPNSLSPEINPLRKRNIEELSVEIQDNGKHIKMDEMDGSINEEFKE</sequence>
<dbReference type="Pfam" id="PF07714">
    <property type="entry name" value="PK_Tyr_Ser-Thr"/>
    <property type="match status" value="1"/>
</dbReference>
<evidence type="ECO:0000256" key="4">
    <source>
        <dbReference type="ARBA" id="ARBA00022840"/>
    </source>
</evidence>
<protein>
    <submittedName>
        <fullName evidence="6">Kinase-like domain-containing protein</fullName>
    </submittedName>
</protein>
<keyword evidence="4" id="KW-0067">ATP-binding</keyword>
<gene>
    <name evidence="6" type="ORF">RCL2_000084200</name>
</gene>
<dbReference type="InterPro" id="IPR001245">
    <property type="entry name" value="Ser-Thr/Tyr_kinase_cat_dom"/>
</dbReference>
<accession>A0A8H3KSG9</accession>
<dbReference type="Gene3D" id="1.10.510.10">
    <property type="entry name" value="Transferase(Phosphotransferase) domain 1"/>
    <property type="match status" value="1"/>
</dbReference>
<dbReference type="GO" id="GO:0004674">
    <property type="term" value="F:protein serine/threonine kinase activity"/>
    <property type="evidence" value="ECO:0007669"/>
    <property type="project" value="TreeGrafter"/>
</dbReference>
<dbReference type="PROSITE" id="PS50011">
    <property type="entry name" value="PROTEIN_KINASE_DOM"/>
    <property type="match status" value="1"/>
</dbReference>
<name>A0A8H3KSG9_9GLOM</name>
<reference evidence="6" key="1">
    <citation type="submission" date="2019-10" db="EMBL/GenBank/DDBJ databases">
        <title>Conservation and host-specific expression of non-tandemly repeated heterogenous ribosome RNA gene in arbuscular mycorrhizal fungi.</title>
        <authorList>
            <person name="Maeda T."/>
            <person name="Kobayashi Y."/>
            <person name="Nakagawa T."/>
            <person name="Ezawa T."/>
            <person name="Yamaguchi K."/>
            <person name="Bino T."/>
            <person name="Nishimoto Y."/>
            <person name="Shigenobu S."/>
            <person name="Kawaguchi M."/>
        </authorList>
    </citation>
    <scope>NUCLEOTIDE SEQUENCE</scope>
    <source>
        <strain evidence="6">HR1</strain>
    </source>
</reference>
<dbReference type="GO" id="GO:0005524">
    <property type="term" value="F:ATP binding"/>
    <property type="evidence" value="ECO:0007669"/>
    <property type="project" value="UniProtKB-KW"/>
</dbReference>
<keyword evidence="1" id="KW-0808">Transferase</keyword>
<dbReference type="InterPro" id="IPR011009">
    <property type="entry name" value="Kinase-like_dom_sf"/>
</dbReference>
<dbReference type="EMBL" id="BLAL01000006">
    <property type="protein sequence ID" value="GES73300.1"/>
    <property type="molecule type" value="Genomic_DNA"/>
</dbReference>
<dbReference type="PRINTS" id="PR00109">
    <property type="entry name" value="TYRKINASE"/>
</dbReference>
<evidence type="ECO:0000313" key="7">
    <source>
        <dbReference type="Proteomes" id="UP000615446"/>
    </source>
</evidence>
<dbReference type="OrthoDB" id="5979581at2759"/>
<evidence type="ECO:0000256" key="3">
    <source>
        <dbReference type="ARBA" id="ARBA00022777"/>
    </source>
</evidence>
<keyword evidence="2" id="KW-0547">Nucleotide-binding</keyword>
<dbReference type="Proteomes" id="UP000615446">
    <property type="component" value="Unassembled WGS sequence"/>
</dbReference>
<evidence type="ECO:0000313" key="6">
    <source>
        <dbReference type="EMBL" id="GES73300.1"/>
    </source>
</evidence>
<proteinExistence type="predicted"/>
<dbReference type="SUPFAM" id="SSF56112">
    <property type="entry name" value="Protein kinase-like (PK-like)"/>
    <property type="match status" value="1"/>
</dbReference>
<dbReference type="PANTHER" id="PTHR44329">
    <property type="entry name" value="SERINE/THREONINE-PROTEIN KINASE TNNI3K-RELATED"/>
    <property type="match status" value="1"/>
</dbReference>